<feature type="domain" description="CinA C-terminal" evidence="1">
    <location>
        <begin position="11"/>
        <end position="157"/>
    </location>
</feature>
<evidence type="ECO:0000313" key="2">
    <source>
        <dbReference type="EMBL" id="MFC0388912.1"/>
    </source>
</evidence>
<dbReference type="InterPro" id="IPR008136">
    <property type="entry name" value="CinA_C"/>
</dbReference>
<dbReference type="NCBIfam" id="TIGR00199">
    <property type="entry name" value="PncC_domain"/>
    <property type="match status" value="1"/>
</dbReference>
<keyword evidence="3" id="KW-1185">Reference proteome</keyword>
<evidence type="ECO:0000313" key="3">
    <source>
        <dbReference type="Proteomes" id="UP001589789"/>
    </source>
</evidence>
<dbReference type="Pfam" id="PF02464">
    <property type="entry name" value="CinA"/>
    <property type="match status" value="1"/>
</dbReference>
<sequence>MQDLLPQAFRLGASLKARGETIAVAESSAGGLASAALLAAPGASAYFLGGGVIYTAAAREALLGITPVHMAGLRPSSPPYAALLARRARERLGATWAIAETGAAGPTGNRYGDPAGHACLAVAGPVELARTIATGRAGRERNMRAFAAALFDLLEEAVARANG</sequence>
<protein>
    <submittedName>
        <fullName evidence="2">CinA family protein</fullName>
    </submittedName>
</protein>
<evidence type="ECO:0000259" key="1">
    <source>
        <dbReference type="Pfam" id="PF02464"/>
    </source>
</evidence>
<dbReference type="Proteomes" id="UP001589789">
    <property type="component" value="Unassembled WGS sequence"/>
</dbReference>
<gene>
    <name evidence="2" type="ORF">ACFFIC_25680</name>
</gene>
<dbReference type="SUPFAM" id="SSF142433">
    <property type="entry name" value="CinA-like"/>
    <property type="match status" value="1"/>
</dbReference>
<organism evidence="2 3">
    <name type="scientific">Muricoccus vinaceus</name>
    <dbReference type="NCBI Taxonomy" id="424704"/>
    <lineage>
        <taxon>Bacteria</taxon>
        <taxon>Pseudomonadati</taxon>
        <taxon>Pseudomonadota</taxon>
        <taxon>Alphaproteobacteria</taxon>
        <taxon>Acetobacterales</taxon>
        <taxon>Roseomonadaceae</taxon>
        <taxon>Muricoccus</taxon>
    </lineage>
</organism>
<reference evidence="2 3" key="1">
    <citation type="submission" date="2024-09" db="EMBL/GenBank/DDBJ databases">
        <authorList>
            <person name="Sun Q."/>
            <person name="Mori K."/>
        </authorList>
    </citation>
    <scope>NUCLEOTIDE SEQUENCE [LARGE SCALE GENOMIC DNA]</scope>
    <source>
        <strain evidence="2 3">CCM 7468</strain>
    </source>
</reference>
<dbReference type="Gene3D" id="3.90.950.20">
    <property type="entry name" value="CinA-like"/>
    <property type="match status" value="1"/>
</dbReference>
<name>A0ABV6J044_9PROT</name>
<dbReference type="RefSeq" id="WP_377055786.1">
    <property type="nucleotide sequence ID" value="NZ_JBHLVZ010000085.1"/>
</dbReference>
<dbReference type="InterPro" id="IPR036653">
    <property type="entry name" value="CinA-like_C"/>
</dbReference>
<proteinExistence type="predicted"/>
<accession>A0ABV6J044</accession>
<dbReference type="EMBL" id="JBHLVZ010000085">
    <property type="protein sequence ID" value="MFC0388912.1"/>
    <property type="molecule type" value="Genomic_DNA"/>
</dbReference>
<comment type="caution">
    <text evidence="2">The sequence shown here is derived from an EMBL/GenBank/DDBJ whole genome shotgun (WGS) entry which is preliminary data.</text>
</comment>